<accession>A0A5J6QM64</accession>
<comment type="function">
    <text evidence="2">Hydrolyzes RNA 2',3'-cyclic phosphodiester to an RNA 2'-phosphomonoester.</text>
</comment>
<proteinExistence type="inferred from homology"/>
<feature type="short sequence motif" description="HXTX 1" evidence="2">
    <location>
        <begin position="42"/>
        <end position="45"/>
    </location>
</feature>
<feature type="active site" description="Proton acceptor" evidence="2">
    <location>
        <position position="123"/>
    </location>
</feature>
<comment type="catalytic activity">
    <reaction evidence="2">
        <text>a 3'-end 2',3'-cyclophospho-ribonucleotide-RNA + H2O = a 3'-end 2'-phospho-ribonucleotide-RNA + H(+)</text>
        <dbReference type="Rhea" id="RHEA:11828"/>
        <dbReference type="Rhea" id="RHEA-COMP:10464"/>
        <dbReference type="Rhea" id="RHEA-COMP:17353"/>
        <dbReference type="ChEBI" id="CHEBI:15377"/>
        <dbReference type="ChEBI" id="CHEBI:15378"/>
        <dbReference type="ChEBI" id="CHEBI:83064"/>
        <dbReference type="ChEBI" id="CHEBI:173113"/>
        <dbReference type="EC" id="3.1.4.58"/>
    </reaction>
</comment>
<dbReference type="NCBIfam" id="TIGR02258">
    <property type="entry name" value="2_5_ligase"/>
    <property type="match status" value="1"/>
</dbReference>
<dbReference type="GO" id="GO:0004113">
    <property type="term" value="F:2',3'-cyclic-nucleotide 3'-phosphodiesterase activity"/>
    <property type="evidence" value="ECO:0007669"/>
    <property type="project" value="InterPro"/>
</dbReference>
<dbReference type="InterPro" id="IPR009097">
    <property type="entry name" value="Cyclic_Pdiesterase"/>
</dbReference>
<reference evidence="3 4" key="1">
    <citation type="submission" date="2019-08" db="EMBL/GenBank/DDBJ databases">
        <title>Whole-genome Sequencing of e-waste polymer degrading bacterium Pseudomonas sp. strain PE08.</title>
        <authorList>
            <person name="Kirdat K."/>
            <person name="Debbarma P."/>
            <person name="Narawade N."/>
            <person name="Suyal D."/>
            <person name="Thorat V."/>
            <person name="Shouche Y."/>
            <person name="Goel R."/>
            <person name="Yadav A."/>
        </authorList>
    </citation>
    <scope>NUCLEOTIDE SEQUENCE [LARGE SCALE GENOMIC DNA]</scope>
    <source>
        <strain evidence="3 4">PE08</strain>
    </source>
</reference>
<organism evidence="3 4">
    <name type="scientific">Metapseudomonas lalkuanensis</name>
    <dbReference type="NCBI Taxonomy" id="2604832"/>
    <lineage>
        <taxon>Bacteria</taxon>
        <taxon>Pseudomonadati</taxon>
        <taxon>Pseudomonadota</taxon>
        <taxon>Gammaproteobacteria</taxon>
        <taxon>Pseudomonadales</taxon>
        <taxon>Pseudomonadaceae</taxon>
        <taxon>Metapseudomonas</taxon>
    </lineage>
</organism>
<keyword evidence="4" id="KW-1185">Reference proteome</keyword>
<dbReference type="InterPro" id="IPR004175">
    <property type="entry name" value="RNA_CPDase"/>
</dbReference>
<evidence type="ECO:0000313" key="4">
    <source>
        <dbReference type="Proteomes" id="UP000327179"/>
    </source>
</evidence>
<dbReference type="EC" id="3.1.4.58" evidence="2"/>
<dbReference type="HAMAP" id="MF_01940">
    <property type="entry name" value="RNA_CPDase"/>
    <property type="match status" value="1"/>
</dbReference>
<dbReference type="GO" id="GO:0008664">
    <property type="term" value="F:RNA 2',3'-cyclic 3'-phosphodiesterase activity"/>
    <property type="evidence" value="ECO:0007669"/>
    <property type="project" value="UniProtKB-EC"/>
</dbReference>
<dbReference type="KEGG" id="plal:FXN65_16660"/>
<evidence type="ECO:0000256" key="1">
    <source>
        <dbReference type="ARBA" id="ARBA00022801"/>
    </source>
</evidence>
<protein>
    <recommendedName>
        <fullName evidence="2">RNA 2',3'-cyclic phosphodiesterase</fullName>
        <shortName evidence="2">RNA 2',3'-CPDase</shortName>
        <ecNumber evidence="2">3.1.4.58</ecNumber>
    </recommendedName>
</protein>
<comment type="similarity">
    <text evidence="2">Belongs to the 2H phosphoesterase superfamily. ThpR family.</text>
</comment>
<feature type="active site" description="Proton donor" evidence="2">
    <location>
        <position position="42"/>
    </location>
</feature>
<gene>
    <name evidence="3" type="primary">thpR</name>
    <name evidence="3" type="ORF">FXN65_16660</name>
</gene>
<dbReference type="Proteomes" id="UP000327179">
    <property type="component" value="Chromosome"/>
</dbReference>
<dbReference type="EMBL" id="CP043311">
    <property type="protein sequence ID" value="QEY63614.1"/>
    <property type="molecule type" value="Genomic_DNA"/>
</dbReference>
<name>A0A5J6QM64_9GAMM</name>
<dbReference type="SUPFAM" id="SSF55144">
    <property type="entry name" value="LigT-like"/>
    <property type="match status" value="1"/>
</dbReference>
<dbReference type="RefSeq" id="WP_151134464.1">
    <property type="nucleotide sequence ID" value="NZ_CP043311.1"/>
</dbReference>
<dbReference type="PANTHER" id="PTHR35561">
    <property type="entry name" value="RNA 2',3'-CYCLIC PHOSPHODIESTERASE"/>
    <property type="match status" value="1"/>
</dbReference>
<dbReference type="Pfam" id="PF13563">
    <property type="entry name" value="2_5_RNA_ligase2"/>
    <property type="match status" value="1"/>
</dbReference>
<sequence>MSTPPLRLFFAIPCCPQLAHEIVDWRAQNPVEGKPVAPENLHLTLAFLGSQPRGQVEALAALAASLTPRTFILHLDRLARWKNGLLHLAPSQVPPALADLERSLREQLLISGFNLETRHFKPHLTLARHCPRLPSTPTPTFDWPATEFALYASENTAKGTRYHALGHWPLRPPAPA</sequence>
<dbReference type="AlphaFoldDB" id="A0A5J6QM64"/>
<dbReference type="PANTHER" id="PTHR35561:SF1">
    <property type="entry name" value="RNA 2',3'-CYCLIC PHOSPHODIESTERASE"/>
    <property type="match status" value="1"/>
</dbReference>
<feature type="short sequence motif" description="HXTX 2" evidence="2">
    <location>
        <begin position="123"/>
        <end position="126"/>
    </location>
</feature>
<evidence type="ECO:0000313" key="3">
    <source>
        <dbReference type="EMBL" id="QEY63614.1"/>
    </source>
</evidence>
<keyword evidence="1 2" id="KW-0378">Hydrolase</keyword>
<dbReference type="Gene3D" id="3.90.1140.10">
    <property type="entry name" value="Cyclic phosphodiesterase"/>
    <property type="match status" value="1"/>
</dbReference>
<evidence type="ECO:0000256" key="2">
    <source>
        <dbReference type="HAMAP-Rule" id="MF_01940"/>
    </source>
</evidence>